<evidence type="ECO:0000259" key="3">
    <source>
        <dbReference type="PROSITE" id="PS50089"/>
    </source>
</evidence>
<keyword evidence="2" id="KW-0472">Membrane</keyword>
<keyword evidence="2" id="KW-0812">Transmembrane</keyword>
<dbReference type="Pfam" id="PF13639">
    <property type="entry name" value="zf-RING_2"/>
    <property type="match status" value="1"/>
</dbReference>
<dbReference type="InterPro" id="IPR001841">
    <property type="entry name" value="Znf_RING"/>
</dbReference>
<comment type="caution">
    <text evidence="4">The sequence shown here is derived from an EMBL/GenBank/DDBJ whole genome shotgun (WGS) entry which is preliminary data.</text>
</comment>
<feature type="transmembrane region" description="Helical" evidence="2">
    <location>
        <begin position="12"/>
        <end position="31"/>
    </location>
</feature>
<gene>
    <name evidence="4" type="ORF">QJS04_geneDACA000965</name>
</gene>
<dbReference type="PROSITE" id="PS50089">
    <property type="entry name" value="ZF_RING_2"/>
    <property type="match status" value="1"/>
</dbReference>
<evidence type="ECO:0000313" key="5">
    <source>
        <dbReference type="Proteomes" id="UP001179952"/>
    </source>
</evidence>
<sequence>MFGSQVNLVSTVIGFGLSATFIIFICARLICTRHRSSSSRSAATAFDFELRSSPDTDAEHSTESLEPVVVAAFPTVKYSSRSFGSPTDAQCSICLDEYEEKELVRVLPECGHYFHLPCIDVWLQKQSTCPICRLSLHDLFESKNITPPRIGGVSSLGVPHTDGSQQWVIPTRSESDQGNHHLILEVGSAGEAQNTR</sequence>
<dbReference type="CDD" id="cd16461">
    <property type="entry name" value="RING-H2_EL5-like"/>
    <property type="match status" value="1"/>
</dbReference>
<dbReference type="EMBL" id="JAUJYN010000010">
    <property type="protein sequence ID" value="KAK1262405.1"/>
    <property type="molecule type" value="Genomic_DNA"/>
</dbReference>
<evidence type="ECO:0000256" key="1">
    <source>
        <dbReference type="PROSITE-ProRule" id="PRU00175"/>
    </source>
</evidence>
<keyword evidence="5" id="KW-1185">Reference proteome</keyword>
<dbReference type="InterPro" id="IPR013083">
    <property type="entry name" value="Znf_RING/FYVE/PHD"/>
</dbReference>
<reference evidence="4" key="2">
    <citation type="submission" date="2023-06" db="EMBL/GenBank/DDBJ databases">
        <authorList>
            <person name="Ma L."/>
            <person name="Liu K.-W."/>
            <person name="Li Z."/>
            <person name="Hsiao Y.-Y."/>
            <person name="Qi Y."/>
            <person name="Fu T."/>
            <person name="Tang G."/>
            <person name="Zhang D."/>
            <person name="Sun W.-H."/>
            <person name="Liu D.-K."/>
            <person name="Li Y."/>
            <person name="Chen G.-Z."/>
            <person name="Liu X.-D."/>
            <person name="Liao X.-Y."/>
            <person name="Jiang Y.-T."/>
            <person name="Yu X."/>
            <person name="Hao Y."/>
            <person name="Huang J."/>
            <person name="Zhao X.-W."/>
            <person name="Ke S."/>
            <person name="Chen Y.-Y."/>
            <person name="Wu W.-L."/>
            <person name="Hsu J.-L."/>
            <person name="Lin Y.-F."/>
            <person name="Huang M.-D."/>
            <person name="Li C.-Y."/>
            <person name="Huang L."/>
            <person name="Wang Z.-W."/>
            <person name="Zhao X."/>
            <person name="Zhong W.-Y."/>
            <person name="Peng D.-H."/>
            <person name="Ahmad S."/>
            <person name="Lan S."/>
            <person name="Zhang J.-S."/>
            <person name="Tsai W.-C."/>
            <person name="Van De Peer Y."/>
            <person name="Liu Z.-J."/>
        </authorList>
    </citation>
    <scope>NUCLEOTIDE SEQUENCE</scope>
    <source>
        <strain evidence="4">SCP</strain>
        <tissue evidence="4">Leaves</tissue>
    </source>
</reference>
<dbReference type="AlphaFoldDB" id="A0AAV9AEF4"/>
<feature type="domain" description="RING-type" evidence="3">
    <location>
        <begin position="91"/>
        <end position="133"/>
    </location>
</feature>
<evidence type="ECO:0000313" key="4">
    <source>
        <dbReference type="EMBL" id="KAK1262405.1"/>
    </source>
</evidence>
<dbReference type="Proteomes" id="UP001179952">
    <property type="component" value="Unassembled WGS sequence"/>
</dbReference>
<proteinExistence type="predicted"/>
<dbReference type="SUPFAM" id="SSF57850">
    <property type="entry name" value="RING/U-box"/>
    <property type="match status" value="1"/>
</dbReference>
<reference evidence="4" key="1">
    <citation type="journal article" date="2023" name="Nat. Commun.">
        <title>Diploid and tetraploid genomes of Acorus and the evolution of monocots.</title>
        <authorList>
            <person name="Ma L."/>
            <person name="Liu K.W."/>
            <person name="Li Z."/>
            <person name="Hsiao Y.Y."/>
            <person name="Qi Y."/>
            <person name="Fu T."/>
            <person name="Tang G.D."/>
            <person name="Zhang D."/>
            <person name="Sun W.H."/>
            <person name="Liu D.K."/>
            <person name="Li Y."/>
            <person name="Chen G.Z."/>
            <person name="Liu X.D."/>
            <person name="Liao X.Y."/>
            <person name="Jiang Y.T."/>
            <person name="Yu X."/>
            <person name="Hao Y."/>
            <person name="Huang J."/>
            <person name="Zhao X.W."/>
            <person name="Ke S."/>
            <person name="Chen Y.Y."/>
            <person name="Wu W.L."/>
            <person name="Hsu J.L."/>
            <person name="Lin Y.F."/>
            <person name="Huang M.D."/>
            <person name="Li C.Y."/>
            <person name="Huang L."/>
            <person name="Wang Z.W."/>
            <person name="Zhao X."/>
            <person name="Zhong W.Y."/>
            <person name="Peng D.H."/>
            <person name="Ahmad S."/>
            <person name="Lan S."/>
            <person name="Zhang J.S."/>
            <person name="Tsai W.C."/>
            <person name="Van de Peer Y."/>
            <person name="Liu Z.J."/>
        </authorList>
    </citation>
    <scope>NUCLEOTIDE SEQUENCE</scope>
    <source>
        <strain evidence="4">SCP</strain>
    </source>
</reference>
<accession>A0AAV9AEF4</accession>
<dbReference type="InterPro" id="IPR053070">
    <property type="entry name" value="RING-type_E3_ubiquitin-ligase"/>
</dbReference>
<name>A0AAV9AEF4_ACOGR</name>
<organism evidence="4 5">
    <name type="scientific">Acorus gramineus</name>
    <name type="common">Dwarf sweet flag</name>
    <dbReference type="NCBI Taxonomy" id="55184"/>
    <lineage>
        <taxon>Eukaryota</taxon>
        <taxon>Viridiplantae</taxon>
        <taxon>Streptophyta</taxon>
        <taxon>Embryophyta</taxon>
        <taxon>Tracheophyta</taxon>
        <taxon>Spermatophyta</taxon>
        <taxon>Magnoliopsida</taxon>
        <taxon>Liliopsida</taxon>
        <taxon>Acoraceae</taxon>
        <taxon>Acorus</taxon>
    </lineage>
</organism>
<keyword evidence="1" id="KW-0479">Metal-binding</keyword>
<dbReference type="PANTHER" id="PTHR47035:SF4">
    <property type="entry name" value="OS02G0676500 PROTEIN"/>
    <property type="match status" value="1"/>
</dbReference>
<dbReference type="FunFam" id="3.30.40.10:FF:000971">
    <property type="entry name" value="Putative RING zinc finger domain superfamily protein"/>
    <property type="match status" value="1"/>
</dbReference>
<dbReference type="Gene3D" id="3.30.40.10">
    <property type="entry name" value="Zinc/RING finger domain, C3HC4 (zinc finger)"/>
    <property type="match status" value="1"/>
</dbReference>
<keyword evidence="1" id="KW-0862">Zinc</keyword>
<evidence type="ECO:0000256" key="2">
    <source>
        <dbReference type="SAM" id="Phobius"/>
    </source>
</evidence>
<keyword evidence="1" id="KW-0863">Zinc-finger</keyword>
<dbReference type="SMART" id="SM00184">
    <property type="entry name" value="RING"/>
    <property type="match status" value="1"/>
</dbReference>
<dbReference type="GO" id="GO:0008270">
    <property type="term" value="F:zinc ion binding"/>
    <property type="evidence" value="ECO:0007669"/>
    <property type="project" value="UniProtKB-KW"/>
</dbReference>
<dbReference type="PANTHER" id="PTHR47035">
    <property type="entry name" value="OS11G0150450 PROTEIN"/>
    <property type="match status" value="1"/>
</dbReference>
<protein>
    <submittedName>
        <fullName evidence="4">RING-H2 finger protein ATL5</fullName>
    </submittedName>
</protein>
<keyword evidence="2" id="KW-1133">Transmembrane helix</keyword>